<feature type="chain" id="PRO_5020601048" evidence="11">
    <location>
        <begin position="20"/>
        <end position="421"/>
    </location>
</feature>
<dbReference type="CDD" id="cd07185">
    <property type="entry name" value="OmpA_C-like"/>
    <property type="match status" value="1"/>
</dbReference>
<dbReference type="GO" id="GO:0015288">
    <property type="term" value="F:porin activity"/>
    <property type="evidence" value="ECO:0007669"/>
    <property type="project" value="UniProtKB-KW"/>
</dbReference>
<feature type="coiled-coil region" evidence="10">
    <location>
        <begin position="220"/>
        <end position="247"/>
    </location>
</feature>
<dbReference type="SUPFAM" id="SSF103647">
    <property type="entry name" value="TSP type-3 repeat"/>
    <property type="match status" value="1"/>
</dbReference>
<dbReference type="SUPFAM" id="SSF103088">
    <property type="entry name" value="OmpA-like"/>
    <property type="match status" value="1"/>
</dbReference>
<organism evidence="13 14">
    <name type="scientific">Flavobacterium cellulosilyticum</name>
    <dbReference type="NCBI Taxonomy" id="2541731"/>
    <lineage>
        <taxon>Bacteria</taxon>
        <taxon>Pseudomonadati</taxon>
        <taxon>Bacteroidota</taxon>
        <taxon>Flavobacteriia</taxon>
        <taxon>Flavobacteriales</taxon>
        <taxon>Flavobacteriaceae</taxon>
        <taxon>Flavobacterium</taxon>
    </lineage>
</organism>
<dbReference type="GO" id="GO:0006811">
    <property type="term" value="P:monoatomic ion transport"/>
    <property type="evidence" value="ECO:0007669"/>
    <property type="project" value="UniProtKB-KW"/>
</dbReference>
<evidence type="ECO:0000256" key="2">
    <source>
        <dbReference type="ARBA" id="ARBA00022448"/>
    </source>
</evidence>
<evidence type="ECO:0000256" key="10">
    <source>
        <dbReference type="SAM" id="Coils"/>
    </source>
</evidence>
<dbReference type="GO" id="GO:0009279">
    <property type="term" value="C:cell outer membrane"/>
    <property type="evidence" value="ECO:0007669"/>
    <property type="project" value="UniProtKB-SubCell"/>
</dbReference>
<name>A0A4R5CLS1_9FLAO</name>
<accession>A0A4R5CLS1</accession>
<gene>
    <name evidence="13" type="ORF">E0F76_02365</name>
</gene>
<evidence type="ECO:0000256" key="7">
    <source>
        <dbReference type="ARBA" id="ARBA00023136"/>
    </source>
</evidence>
<dbReference type="Pfam" id="PF00691">
    <property type="entry name" value="OmpA"/>
    <property type="match status" value="1"/>
</dbReference>
<keyword evidence="5" id="KW-0406">Ion transport</keyword>
<dbReference type="InterPro" id="IPR006665">
    <property type="entry name" value="OmpA-like"/>
</dbReference>
<keyword evidence="2" id="KW-0813">Transport</keyword>
<dbReference type="AlphaFoldDB" id="A0A4R5CLS1"/>
<dbReference type="InterPro" id="IPR028974">
    <property type="entry name" value="TSP_type-3_rpt"/>
</dbReference>
<dbReference type="Proteomes" id="UP000295479">
    <property type="component" value="Unassembled WGS sequence"/>
</dbReference>
<keyword evidence="10" id="KW-0175">Coiled coil</keyword>
<dbReference type="InterPro" id="IPR036737">
    <property type="entry name" value="OmpA-like_sf"/>
</dbReference>
<protein>
    <submittedName>
        <fullName evidence="13">OmpA family protein</fullName>
    </submittedName>
</protein>
<evidence type="ECO:0000256" key="6">
    <source>
        <dbReference type="ARBA" id="ARBA00023114"/>
    </source>
</evidence>
<dbReference type="GO" id="GO:0005509">
    <property type="term" value="F:calcium ion binding"/>
    <property type="evidence" value="ECO:0007669"/>
    <property type="project" value="InterPro"/>
</dbReference>
<evidence type="ECO:0000256" key="1">
    <source>
        <dbReference type="ARBA" id="ARBA00004571"/>
    </source>
</evidence>
<comment type="subcellular location">
    <subcellularLocation>
        <location evidence="1">Cell outer membrane</location>
        <topology evidence="1">Multi-pass membrane protein</topology>
    </subcellularLocation>
</comment>
<dbReference type="InterPro" id="IPR050330">
    <property type="entry name" value="Bact_OuterMem_StrucFunc"/>
</dbReference>
<comment type="caution">
    <text evidence="13">The sequence shown here is derived from an EMBL/GenBank/DDBJ whole genome shotgun (WGS) entry which is preliminary data.</text>
</comment>
<evidence type="ECO:0000259" key="12">
    <source>
        <dbReference type="PROSITE" id="PS51123"/>
    </source>
</evidence>
<keyword evidence="14" id="KW-1185">Reference proteome</keyword>
<feature type="signal peptide" evidence="11">
    <location>
        <begin position="1"/>
        <end position="19"/>
    </location>
</feature>
<evidence type="ECO:0000256" key="11">
    <source>
        <dbReference type="SAM" id="SignalP"/>
    </source>
</evidence>
<evidence type="ECO:0000256" key="8">
    <source>
        <dbReference type="ARBA" id="ARBA00023237"/>
    </source>
</evidence>
<dbReference type="OrthoDB" id="1522982at2"/>
<dbReference type="PANTHER" id="PTHR30329">
    <property type="entry name" value="STATOR ELEMENT OF FLAGELLAR MOTOR COMPLEX"/>
    <property type="match status" value="1"/>
</dbReference>
<dbReference type="RefSeq" id="WP_132000874.1">
    <property type="nucleotide sequence ID" value="NZ_SMFK01000001.1"/>
</dbReference>
<sequence>MKKTLLTLAFAFAINTISAQTETIEKKEIGFNQWSVELSGGFNKPQNHVTPGYALSVLSPYTIDLGVRYMFNNKFGLKLDGGYNHFSEMNNTPSFDSKYYRVDLQAVANLGRIMSFETWTNTLGLLGHAGFGTGMIKGNGKDDNVTNFLAGVTGQIKLSNRISLTADFTTIINARQELNFDAKSKSPGGGFNSILYNGTVGLTIYLGKNEKHADWVVLDNKKTEDKLIELEKRVADLETLSNDTDRDGVVDYLDVEPNSIGGVMVDTKGRAIDLNNNGVPDELESYLTKTYGDPTATSLKSESGSELVKNLINKGYVTTYFDFGKSTPTNVSTEGIDFILTYLRNNPTASVDIIGHADEIGRSAYNDKLSTARANNVKNTLIKANIDPSRLNIIAAGEDTSVEKSSSDARRLVRRVTFGVR</sequence>
<dbReference type="PROSITE" id="PS51123">
    <property type="entry name" value="OMPA_2"/>
    <property type="match status" value="1"/>
</dbReference>
<keyword evidence="3" id="KW-1134">Transmembrane beta strand</keyword>
<keyword evidence="8" id="KW-0998">Cell outer membrane</keyword>
<keyword evidence="7 9" id="KW-0472">Membrane</keyword>
<reference evidence="13 14" key="1">
    <citation type="submission" date="2019-03" db="EMBL/GenBank/DDBJ databases">
        <title>Flavobacterium AR-3-4 sp. nov. isolated from arctic soil.</title>
        <authorList>
            <person name="Chaudhary D.K."/>
        </authorList>
    </citation>
    <scope>NUCLEOTIDE SEQUENCE [LARGE SCALE GENOMIC DNA]</scope>
    <source>
        <strain evidence="13 14">AR-3-4</strain>
    </source>
</reference>
<dbReference type="Gene3D" id="3.30.1330.60">
    <property type="entry name" value="OmpA-like domain"/>
    <property type="match status" value="1"/>
</dbReference>
<evidence type="ECO:0000256" key="9">
    <source>
        <dbReference type="PROSITE-ProRule" id="PRU00473"/>
    </source>
</evidence>
<keyword evidence="6" id="KW-0626">Porin</keyword>
<dbReference type="InterPro" id="IPR006664">
    <property type="entry name" value="OMP_bac"/>
</dbReference>
<dbReference type="EMBL" id="SMFK01000001">
    <property type="protein sequence ID" value="TDD99590.1"/>
    <property type="molecule type" value="Genomic_DNA"/>
</dbReference>
<evidence type="ECO:0000313" key="14">
    <source>
        <dbReference type="Proteomes" id="UP000295479"/>
    </source>
</evidence>
<evidence type="ECO:0000313" key="13">
    <source>
        <dbReference type="EMBL" id="TDD99590.1"/>
    </source>
</evidence>
<evidence type="ECO:0000256" key="4">
    <source>
        <dbReference type="ARBA" id="ARBA00022692"/>
    </source>
</evidence>
<feature type="domain" description="OmpA-like" evidence="12">
    <location>
        <begin position="308"/>
        <end position="421"/>
    </location>
</feature>
<dbReference type="PRINTS" id="PR01021">
    <property type="entry name" value="OMPADOMAIN"/>
</dbReference>
<keyword evidence="11" id="KW-0732">Signal</keyword>
<dbReference type="InterPro" id="IPR011250">
    <property type="entry name" value="OMP/PagP_B-barrel"/>
</dbReference>
<proteinExistence type="predicted"/>
<evidence type="ECO:0000256" key="3">
    <source>
        <dbReference type="ARBA" id="ARBA00022452"/>
    </source>
</evidence>
<evidence type="ECO:0000256" key="5">
    <source>
        <dbReference type="ARBA" id="ARBA00023065"/>
    </source>
</evidence>
<dbReference type="GO" id="GO:0046930">
    <property type="term" value="C:pore complex"/>
    <property type="evidence" value="ECO:0007669"/>
    <property type="project" value="UniProtKB-KW"/>
</dbReference>
<keyword evidence="4" id="KW-0812">Transmembrane</keyword>
<dbReference type="SUPFAM" id="SSF56925">
    <property type="entry name" value="OMPA-like"/>
    <property type="match status" value="1"/>
</dbReference>
<dbReference type="PANTHER" id="PTHR30329:SF21">
    <property type="entry name" value="LIPOPROTEIN YIAD-RELATED"/>
    <property type="match status" value="1"/>
</dbReference>